<organism evidence="2 3">
    <name type="scientific">Laodelphax striatellus</name>
    <name type="common">Small brown planthopper</name>
    <name type="synonym">Delphax striatella</name>
    <dbReference type="NCBI Taxonomy" id="195883"/>
    <lineage>
        <taxon>Eukaryota</taxon>
        <taxon>Metazoa</taxon>
        <taxon>Ecdysozoa</taxon>
        <taxon>Arthropoda</taxon>
        <taxon>Hexapoda</taxon>
        <taxon>Insecta</taxon>
        <taxon>Pterygota</taxon>
        <taxon>Neoptera</taxon>
        <taxon>Paraneoptera</taxon>
        <taxon>Hemiptera</taxon>
        <taxon>Auchenorrhyncha</taxon>
        <taxon>Fulgoroidea</taxon>
        <taxon>Delphacidae</taxon>
        <taxon>Criomorphinae</taxon>
        <taxon>Laodelphax</taxon>
    </lineage>
</organism>
<dbReference type="SMR" id="A0A482X3F4"/>
<protein>
    <recommendedName>
        <fullName evidence="1">C2H2-type domain-containing protein</fullName>
    </recommendedName>
</protein>
<evidence type="ECO:0000259" key="1">
    <source>
        <dbReference type="PROSITE" id="PS00028"/>
    </source>
</evidence>
<gene>
    <name evidence="2" type="ORF">LSTR_LSTR010098</name>
</gene>
<evidence type="ECO:0000313" key="3">
    <source>
        <dbReference type="Proteomes" id="UP000291343"/>
    </source>
</evidence>
<name>A0A482X3F4_LAOST</name>
<reference evidence="2 3" key="1">
    <citation type="journal article" date="2017" name="Gigascience">
        <title>Genome sequence of the small brown planthopper, Laodelphax striatellus.</title>
        <authorList>
            <person name="Zhu J."/>
            <person name="Jiang F."/>
            <person name="Wang X."/>
            <person name="Yang P."/>
            <person name="Bao Y."/>
            <person name="Zhao W."/>
            <person name="Wang W."/>
            <person name="Lu H."/>
            <person name="Wang Q."/>
            <person name="Cui N."/>
            <person name="Li J."/>
            <person name="Chen X."/>
            <person name="Luo L."/>
            <person name="Yu J."/>
            <person name="Kang L."/>
            <person name="Cui F."/>
        </authorList>
    </citation>
    <scope>NUCLEOTIDE SEQUENCE [LARGE SCALE GENOMIC DNA]</scope>
    <source>
        <strain evidence="2">Lst14</strain>
    </source>
</reference>
<dbReference type="PROSITE" id="PS00028">
    <property type="entry name" value="ZINC_FINGER_C2H2_1"/>
    <property type="match status" value="1"/>
</dbReference>
<dbReference type="InParanoid" id="A0A482X3F4"/>
<dbReference type="Gene3D" id="3.30.160.60">
    <property type="entry name" value="Classic Zinc Finger"/>
    <property type="match status" value="1"/>
</dbReference>
<comment type="caution">
    <text evidence="2">The sequence shown here is derived from an EMBL/GenBank/DDBJ whole genome shotgun (WGS) entry which is preliminary data.</text>
</comment>
<dbReference type="EMBL" id="QKKF02019350">
    <property type="protein sequence ID" value="RZF40146.1"/>
    <property type="molecule type" value="Genomic_DNA"/>
</dbReference>
<dbReference type="OrthoDB" id="6119009at2759"/>
<evidence type="ECO:0000313" key="2">
    <source>
        <dbReference type="EMBL" id="RZF40146.1"/>
    </source>
</evidence>
<sequence>MKVVKMWGCPECNQVYKTQDELGRHILADHVQAVTGEYQCHVCDHPSTYYGQQLFAEHITENHTAPPHWNCPFCKQTTGHDDKQSVLDHVMRSHMCVQPIKQCGQCEELYMVDEEMVDHVLKQHCLPTLID</sequence>
<dbReference type="InterPro" id="IPR013087">
    <property type="entry name" value="Znf_C2H2_type"/>
</dbReference>
<accession>A0A482X3F4</accession>
<feature type="domain" description="C2H2-type" evidence="1">
    <location>
        <begin position="9"/>
        <end position="30"/>
    </location>
</feature>
<dbReference type="AlphaFoldDB" id="A0A482X3F4"/>
<dbReference type="SMART" id="SM00355">
    <property type="entry name" value="ZnF_C2H2"/>
    <property type="match status" value="4"/>
</dbReference>
<dbReference type="Pfam" id="PF13894">
    <property type="entry name" value="zf-C2H2_4"/>
    <property type="match status" value="1"/>
</dbReference>
<keyword evidence="3" id="KW-1185">Reference proteome</keyword>
<proteinExistence type="predicted"/>
<dbReference type="Proteomes" id="UP000291343">
    <property type="component" value="Unassembled WGS sequence"/>
</dbReference>